<dbReference type="InterPro" id="IPR012674">
    <property type="entry name" value="Calycin"/>
</dbReference>
<name>A0ABS7L5F8_9FIRM</name>
<evidence type="ECO:0000313" key="2">
    <source>
        <dbReference type="Proteomes" id="UP000779049"/>
    </source>
</evidence>
<evidence type="ECO:0000313" key="1">
    <source>
        <dbReference type="EMBL" id="MBY0758266.1"/>
    </source>
</evidence>
<dbReference type="SUPFAM" id="SSF50814">
    <property type="entry name" value="Lipocalins"/>
    <property type="match status" value="1"/>
</dbReference>
<accession>A0ABS7L5F8</accession>
<gene>
    <name evidence="1" type="ORF">FLB61_04025</name>
</gene>
<dbReference type="Gene3D" id="2.40.128.20">
    <property type="match status" value="1"/>
</dbReference>
<sequence length="167" mass="19036">MAGKMTREILLQITGIHAESLENGSKEKDAESVEFVVPADYFFKNGKHYFVYDEASRGGKKIVKSKIKINEKEKTVEIMKNGQMGGMLFFEKDRRALTCYSTPFGQVFFDIWTTGLDITIEEDEIFLDIRYTVEVDQRPAIDCHAKICAYSKGKGTKSEELLQKITV</sequence>
<protein>
    <submittedName>
        <fullName evidence="1">DUF1934 domain-containing protein</fullName>
    </submittedName>
</protein>
<organism evidence="1 2">
    <name type="scientific">Sellimonas caecigallum</name>
    <dbReference type="NCBI Taxonomy" id="2592333"/>
    <lineage>
        <taxon>Bacteria</taxon>
        <taxon>Bacillati</taxon>
        <taxon>Bacillota</taxon>
        <taxon>Clostridia</taxon>
        <taxon>Lachnospirales</taxon>
        <taxon>Lachnospiraceae</taxon>
        <taxon>Sellimonas</taxon>
    </lineage>
</organism>
<proteinExistence type="predicted"/>
<reference evidence="1 2" key="1">
    <citation type="journal article" date="2020" name="New Microbes New Infect">
        <title>Sellimonas caecigallum sp. nov., description and genome sequence of a new member of the Sellimonas genus isolated from the cecum of feral chicken.</title>
        <authorList>
            <person name="Wongkuna S."/>
            <person name="Ghimire S."/>
            <person name="Antony L."/>
            <person name="Chankhamhaengdecha S."/>
            <person name="Janvilisri T."/>
            <person name="Scaria J."/>
        </authorList>
    </citation>
    <scope>NUCLEOTIDE SEQUENCE [LARGE SCALE GENOMIC DNA]</scope>
    <source>
        <strain evidence="1 2">SW451</strain>
    </source>
</reference>
<dbReference type="EMBL" id="VIRV01000003">
    <property type="protein sequence ID" value="MBY0758266.1"/>
    <property type="molecule type" value="Genomic_DNA"/>
</dbReference>
<comment type="caution">
    <text evidence="1">The sequence shown here is derived from an EMBL/GenBank/DDBJ whole genome shotgun (WGS) entry which is preliminary data.</text>
</comment>
<dbReference type="Pfam" id="PF09148">
    <property type="entry name" value="DUF1934"/>
    <property type="match status" value="1"/>
</dbReference>
<dbReference type="InterPro" id="IPR015231">
    <property type="entry name" value="DUF1934"/>
</dbReference>
<dbReference type="Proteomes" id="UP000779049">
    <property type="component" value="Unassembled WGS sequence"/>
</dbReference>
<keyword evidence="2" id="KW-1185">Reference proteome</keyword>